<evidence type="ECO:0000313" key="3">
    <source>
        <dbReference type="Proteomes" id="UP000319257"/>
    </source>
</evidence>
<name>A0A507B9X0_9PEZI</name>
<dbReference type="EMBL" id="SKBQ01000033">
    <property type="protein sequence ID" value="TPX13578.1"/>
    <property type="molecule type" value="Genomic_DNA"/>
</dbReference>
<gene>
    <name evidence="2" type="ORF">E0L32_006049</name>
</gene>
<dbReference type="GeneID" id="41973496"/>
<comment type="caution">
    <text evidence="2">The sequence shown here is derived from an EMBL/GenBank/DDBJ whole genome shotgun (WGS) entry which is preliminary data.</text>
</comment>
<dbReference type="SUPFAM" id="SSF53300">
    <property type="entry name" value="vWA-like"/>
    <property type="match status" value="1"/>
</dbReference>
<dbReference type="RefSeq" id="XP_030995289.1">
    <property type="nucleotide sequence ID" value="XM_031140639.1"/>
</dbReference>
<accession>A0A507B9X0</accession>
<evidence type="ECO:0008006" key="4">
    <source>
        <dbReference type="Google" id="ProtNLM"/>
    </source>
</evidence>
<dbReference type="OrthoDB" id="5243304at2759"/>
<dbReference type="Proteomes" id="UP000319257">
    <property type="component" value="Unassembled WGS sequence"/>
</dbReference>
<evidence type="ECO:0000256" key="1">
    <source>
        <dbReference type="SAM" id="MobiDB-lite"/>
    </source>
</evidence>
<feature type="region of interest" description="Disordered" evidence="1">
    <location>
        <begin position="1"/>
        <end position="23"/>
    </location>
</feature>
<dbReference type="InterPro" id="IPR036465">
    <property type="entry name" value="vWFA_dom_sf"/>
</dbReference>
<protein>
    <recommendedName>
        <fullName evidence="4">VWFA domain-containing protein</fullName>
    </recommendedName>
</protein>
<keyword evidence="3" id="KW-1185">Reference proteome</keyword>
<reference evidence="2 3" key="1">
    <citation type="submission" date="2019-06" db="EMBL/GenBank/DDBJ databases">
        <title>Draft genome sequence of the filamentous fungus Phialemoniopsis curvata isolated from diesel fuel.</title>
        <authorList>
            <person name="Varaljay V.A."/>
            <person name="Lyon W.J."/>
            <person name="Crouch A.L."/>
            <person name="Drake C.E."/>
            <person name="Hollomon J.M."/>
            <person name="Nadeau L.J."/>
            <person name="Nunn H.S."/>
            <person name="Stevenson B.S."/>
            <person name="Bojanowski C.L."/>
            <person name="Crookes-Goodson W.J."/>
        </authorList>
    </citation>
    <scope>NUCLEOTIDE SEQUENCE [LARGE SCALE GENOMIC DNA]</scope>
    <source>
        <strain evidence="2 3">D216</strain>
    </source>
</reference>
<organism evidence="2 3">
    <name type="scientific">Thyridium curvatum</name>
    <dbReference type="NCBI Taxonomy" id="1093900"/>
    <lineage>
        <taxon>Eukaryota</taxon>
        <taxon>Fungi</taxon>
        <taxon>Dikarya</taxon>
        <taxon>Ascomycota</taxon>
        <taxon>Pezizomycotina</taxon>
        <taxon>Sordariomycetes</taxon>
        <taxon>Sordariomycetidae</taxon>
        <taxon>Thyridiales</taxon>
        <taxon>Thyridiaceae</taxon>
        <taxon>Thyridium</taxon>
    </lineage>
</organism>
<feature type="region of interest" description="Disordered" evidence="1">
    <location>
        <begin position="934"/>
        <end position="964"/>
    </location>
</feature>
<evidence type="ECO:0000313" key="2">
    <source>
        <dbReference type="EMBL" id="TPX13578.1"/>
    </source>
</evidence>
<feature type="region of interest" description="Disordered" evidence="1">
    <location>
        <begin position="485"/>
        <end position="518"/>
    </location>
</feature>
<proteinExistence type="predicted"/>
<sequence length="1436" mass="157116">MATLSPADAVAGPARLPPRVSSGSADGWPFNKACFDPVLDYASDVGDAFKEIEKSQLAQTTCLFALEVGEGYSNTKSSNLNDQETLAVLSSQKELMDGSAGLKLFSISRLSSQSGGQSSAARTDRDRLQVTNSAFRMLLSTTNAPVAFVTALARPYMVCGTGFRQIDSYEWDYWCVIPVRMIMPCRATAIDHTKSRAGSNQMDPFHYIHLSGAKADIRGSYIGLYTRHNFRTRETTVISVNLLDRRLRDLIEEPLNRVCVAVRRRSGGEMTISPYFILVVYLSSALRWWNNVLFCFNQQLVMHEKELQSEIAAATSAFSSKSKEINTSLHIMAAHLHRYKSELHRVEFILQELGSMSSDANLPGTDNVKATSDTDRPKVGQLKSQLSAITSFSDELERKVQNILTLLFNQIQVTNDITMQAILTAAQEDNKYSQDIAFQSHQLAQSMKNDSVAMKTIAILTMLFLPGTSFAYHLKIDKMQLKRKLSDDESEGVSMPTRTDRDPPTPSSEDSTKPKLDRQPLRNVQVSFAVDISGSTYGNTLSAEKAFIKGVANLLAPQARFSSKILPWDNRAHPILSLGQVNSLEDSGGTDPGVLLTDRRHKAALKECSLWFLMTDGLIPPESRAKFARDVTAQGLHGISCVIVVFGNPKTGPSSCDISVGVGVFAVVPNCAFLFCDETTGDLRAMQTKGTFNALLKGQPHPVFDSSSRWDLLPQVSIADFATISIPDPQGLGADQVALQDSLVINMNDLFANRLSTDEINKIFDNGDNLDSIRLTMQARNQQEDFRHWLQQQAIRPDDPLVIPRRDIGHKAESLFGELVDLISRGQSPPDPLQARLRAAYRENMRGFIRRGEREHHNSEQRSEMITQAAFSSYTPTDASPALSPSTRGVNRYDRQVMGAGTVSAPVSALPRRLDWSNSELPSITPQAQIMSYPQVVPGAPPRSPPRRRDSGHASAIPYPPRYQPMEEPWGSWESKITNPNLRGLLYTTGLRSTKGSFKGTCPACGTKDITMAWLFRAPAPSTPFKPPTPGGTEGFPRPGSRTRLAFPLAMGHFTETSGVLASITPISTPITATSSSQSAQMPSLVCDPCSHFYTRNGALSFGITTALPLVRFSENREAICNILATAFNDRFDRGDLPQVFLSVLMLAADHAAAASTPRTQQFSPPSERDFDISATFKAAAALRTLRSAIEWAARDLLYCVVALRELSESFSLPSDTSGAVWPLATVLAGSFEELDAGLEGKAHSAAAVPLLRYPLPGFVTILKTAPLVGISEQTRRRAAFRRLLFLICEELEKAAGQVPHSQSIGEAFGGLLGRPHSVASTGKEGAKPETPWEPALSVSIQSLRFTSLLGAASYVMLSRTEEFRHLEEPLASAWAGSGLALFLHTLFAVVTKGGGPMKALDMFQDVMKVKLVASALQRPEEIGSDTVQEVLAQLL</sequence>
<dbReference type="InParanoid" id="A0A507B9X0"/>